<reference evidence="1 2" key="1">
    <citation type="submission" date="2017-01" db="EMBL/GenBank/DDBJ databases">
        <title>Whole-Genome Shotgun Sequencing of Two beta-Proteobacterial Species in Search of the Bulgecin Biosynthetic Cluster.</title>
        <authorList>
            <person name="Horsman M.E."/>
            <person name="Marous D.R."/>
            <person name="Li R."/>
            <person name="Oliver R.A."/>
            <person name="Byun B."/>
            <person name="Emrich S.J."/>
            <person name="Boggess B."/>
            <person name="Townsend C.A."/>
            <person name="Mobashery S."/>
        </authorList>
    </citation>
    <scope>NUCLEOTIDE SEQUENCE [LARGE SCALE GENOMIC DNA]</scope>
    <source>
        <strain evidence="1 2">ATCC 31433</strain>
    </source>
</reference>
<dbReference type="AlphaFoldDB" id="A0A2A4FFM7"/>
<evidence type="ECO:0000313" key="1">
    <source>
        <dbReference type="EMBL" id="PCE32211.1"/>
    </source>
</evidence>
<evidence type="ECO:0000313" key="2">
    <source>
        <dbReference type="Proteomes" id="UP000217994"/>
    </source>
</evidence>
<protein>
    <submittedName>
        <fullName evidence="1">Uncharacterized protein</fullName>
    </submittedName>
</protein>
<sequence length="79" mass="8493">MAAKQVSKKKYLKILNKRLRALPDAPAGTSFVFYPPGAKAKQATGVVSSEPGSKRELAMMAAIQRKAAEEFVVTDAQAK</sequence>
<dbReference type="EMBL" id="MTZU01000029">
    <property type="protein sequence ID" value="PCE32211.1"/>
    <property type="molecule type" value="Genomic_DNA"/>
</dbReference>
<proteinExistence type="predicted"/>
<dbReference type="GeneID" id="69006400"/>
<name>A0A2A4FFM7_9BURK</name>
<comment type="caution">
    <text evidence="1">The sequence shown here is derived from an EMBL/GenBank/DDBJ whole genome shotgun (WGS) entry which is preliminary data.</text>
</comment>
<dbReference type="Proteomes" id="UP000217994">
    <property type="component" value="Unassembled WGS sequence"/>
</dbReference>
<organism evidence="1 2">
    <name type="scientific">Burkholderia ubonensis subsp. mesacidophila</name>
    <dbReference type="NCBI Taxonomy" id="265293"/>
    <lineage>
        <taxon>Bacteria</taxon>
        <taxon>Pseudomonadati</taxon>
        <taxon>Pseudomonadota</taxon>
        <taxon>Betaproteobacteria</taxon>
        <taxon>Burkholderiales</taxon>
        <taxon>Burkholderiaceae</taxon>
        <taxon>Burkholderia</taxon>
        <taxon>Burkholderia cepacia complex</taxon>
    </lineage>
</organism>
<gene>
    <name evidence="1" type="ORF">BZL54_11370</name>
</gene>
<dbReference type="RefSeq" id="WP_084910110.1">
    <property type="nucleotide sequence ID" value="NZ_CP020738.1"/>
</dbReference>
<accession>A0A2A4FFM7</accession>